<dbReference type="GO" id="GO:0016491">
    <property type="term" value="F:oxidoreductase activity"/>
    <property type="evidence" value="ECO:0007669"/>
    <property type="project" value="InterPro"/>
</dbReference>
<gene>
    <name evidence="2" type="ORF">CNQ36_29805</name>
</gene>
<evidence type="ECO:0000259" key="1">
    <source>
        <dbReference type="Pfam" id="PF01593"/>
    </source>
</evidence>
<dbReference type="AlphaFoldDB" id="A0A494V329"/>
<dbReference type="RefSeq" id="WP_121548257.1">
    <property type="nucleotide sequence ID" value="NZ_CBDRCB010000041.1"/>
</dbReference>
<dbReference type="PANTHER" id="PTHR42923:SF17">
    <property type="entry name" value="AMINE OXIDASE DOMAIN-CONTAINING PROTEIN"/>
    <property type="match status" value="1"/>
</dbReference>
<keyword evidence="3" id="KW-1185">Reference proteome</keyword>
<dbReference type="EMBL" id="CP023407">
    <property type="protein sequence ID" value="AYL39226.1"/>
    <property type="molecule type" value="Genomic_DNA"/>
</dbReference>
<dbReference type="Proteomes" id="UP000282170">
    <property type="component" value="Chromosome"/>
</dbReference>
<evidence type="ECO:0000313" key="2">
    <source>
        <dbReference type="EMBL" id="AYL39226.1"/>
    </source>
</evidence>
<feature type="domain" description="Amine oxidase" evidence="1">
    <location>
        <begin position="17"/>
        <end position="293"/>
    </location>
</feature>
<dbReference type="GeneID" id="93887065"/>
<reference evidence="2 3" key="1">
    <citation type="submission" date="2017-09" db="EMBL/GenBank/DDBJ databases">
        <authorList>
            <person name="Zhang H."/>
            <person name="Hu S."/>
            <person name="Xu J."/>
            <person name="He Z."/>
        </authorList>
    </citation>
    <scope>NUCLEOTIDE SEQUENCE [LARGE SCALE GENOMIC DNA]</scope>
    <source>
        <strain evidence="2 3">TXX3120</strain>
    </source>
</reference>
<accession>A0A494V329</accession>
<dbReference type="PANTHER" id="PTHR42923">
    <property type="entry name" value="PROTOPORPHYRINOGEN OXIDASE"/>
    <property type="match status" value="1"/>
</dbReference>
<dbReference type="InterPro" id="IPR050464">
    <property type="entry name" value="Zeta_carotene_desat/Oxidored"/>
</dbReference>
<dbReference type="InterPro" id="IPR036188">
    <property type="entry name" value="FAD/NAD-bd_sf"/>
</dbReference>
<name>A0A494V329_9ACTN</name>
<dbReference type="Pfam" id="PF01593">
    <property type="entry name" value="Amino_oxidase"/>
    <property type="match status" value="1"/>
</dbReference>
<proteinExistence type="predicted"/>
<sequence>MPQHTPPTVAVIGSGPAGLSAAYHLRERARITVFEREHRPGGHANTVEVEENGRVIGLDTAFIVFNRRFYPRLCGFFDDLGVETVPHPGGFTFFDLDSGLEYGTDDLELDEAAIEERYSVRHPEFPDVWREVRRFHEESRRDFARGRANMSMGAYLDQGGYSQEFRHSYLIMLCSAVWSVPAELVWEMPAATVIAFFVGHDEGGLGGRRVDWRTVGGGSISYVRKALAATGPDLRVSEPATAVRQGPDGVAVTTASGTTTFDYAILATHADEAHALLENPTPGQRAALEGIRYSRSRVVLHTDPSLMPADRENWMAWNYGKVHADGSTRCFVTYYLNRLQDFTAEKDYFVTLDPPRPIAPEAVVAEFDYTHPVIDMALRERQNVIHRADEGARVKLAGSYFHSPRLGPDLIGSHEAAFSAGADAADRLIGELS</sequence>
<dbReference type="SUPFAM" id="SSF51905">
    <property type="entry name" value="FAD/NAD(P)-binding domain"/>
    <property type="match status" value="1"/>
</dbReference>
<protein>
    <submittedName>
        <fullName evidence="2">Amine oxidase</fullName>
    </submittedName>
</protein>
<evidence type="ECO:0000313" key="3">
    <source>
        <dbReference type="Proteomes" id="UP000282170"/>
    </source>
</evidence>
<organism evidence="2 3">
    <name type="scientific">Streptomyces fungicidicus</name>
    <dbReference type="NCBI Taxonomy" id="68203"/>
    <lineage>
        <taxon>Bacteria</taxon>
        <taxon>Bacillati</taxon>
        <taxon>Actinomycetota</taxon>
        <taxon>Actinomycetes</taxon>
        <taxon>Kitasatosporales</taxon>
        <taxon>Streptomycetaceae</taxon>
        <taxon>Streptomyces</taxon>
    </lineage>
</organism>
<dbReference type="Gene3D" id="3.50.50.60">
    <property type="entry name" value="FAD/NAD(P)-binding domain"/>
    <property type="match status" value="1"/>
</dbReference>
<dbReference type="InterPro" id="IPR002937">
    <property type="entry name" value="Amino_oxidase"/>
</dbReference>
<dbReference type="KEGG" id="sfug:CNQ36_29805"/>